<dbReference type="SUPFAM" id="SSF53850">
    <property type="entry name" value="Periplasmic binding protein-like II"/>
    <property type="match status" value="1"/>
</dbReference>
<dbReference type="Pfam" id="PF12849">
    <property type="entry name" value="PBP_like_2"/>
    <property type="match status" value="1"/>
</dbReference>
<dbReference type="Gene3D" id="3.40.190.10">
    <property type="entry name" value="Periplasmic binding protein-like II"/>
    <property type="match status" value="1"/>
</dbReference>
<protein>
    <submittedName>
        <fullName evidence="2">Substrate-binding domain-containing protein</fullName>
    </submittedName>
</protein>
<organism evidence="2 3">
    <name type="scientific">Microbulbifer taiwanensis</name>
    <dbReference type="NCBI Taxonomy" id="986746"/>
    <lineage>
        <taxon>Bacteria</taxon>
        <taxon>Pseudomonadati</taxon>
        <taxon>Pseudomonadota</taxon>
        <taxon>Gammaproteobacteria</taxon>
        <taxon>Cellvibrionales</taxon>
        <taxon>Microbulbiferaceae</taxon>
        <taxon>Microbulbifer</taxon>
    </lineage>
</organism>
<comment type="caution">
    <text evidence="2">The sequence shown here is derived from an EMBL/GenBank/DDBJ whole genome shotgun (WGS) entry which is preliminary data.</text>
</comment>
<dbReference type="Proteomes" id="UP001596425">
    <property type="component" value="Unassembled WGS sequence"/>
</dbReference>
<dbReference type="InterPro" id="IPR024370">
    <property type="entry name" value="PBP_domain"/>
</dbReference>
<feature type="domain" description="PBP" evidence="1">
    <location>
        <begin position="35"/>
        <end position="148"/>
    </location>
</feature>
<evidence type="ECO:0000313" key="3">
    <source>
        <dbReference type="Proteomes" id="UP001596425"/>
    </source>
</evidence>
<sequence>MPERDRRVLRLACHLLLALLLFLAGPGRAEEERYVFVVVNRDSVDALDQKALRAIFSMRLQNWEDGSKVRVFVLPDNDATHRQFVREILRMYPHQLRRSWDRAIYSGMGEAPEVVSSEEEMTRRLLNNPGAIGYLSEDPRDERLYTVAINQ</sequence>
<name>A0ABW1YR79_9GAMM</name>
<dbReference type="RefSeq" id="WP_226864788.1">
    <property type="nucleotide sequence ID" value="NZ_JACZFR010000017.1"/>
</dbReference>
<evidence type="ECO:0000313" key="2">
    <source>
        <dbReference type="EMBL" id="MFC6634868.1"/>
    </source>
</evidence>
<gene>
    <name evidence="2" type="ORF">ACFQBM_16390</name>
</gene>
<evidence type="ECO:0000259" key="1">
    <source>
        <dbReference type="Pfam" id="PF12849"/>
    </source>
</evidence>
<proteinExistence type="predicted"/>
<reference evidence="3" key="1">
    <citation type="journal article" date="2019" name="Int. J. Syst. Evol. Microbiol.">
        <title>The Global Catalogue of Microorganisms (GCM) 10K type strain sequencing project: providing services to taxonomists for standard genome sequencing and annotation.</title>
        <authorList>
            <consortium name="The Broad Institute Genomics Platform"/>
            <consortium name="The Broad Institute Genome Sequencing Center for Infectious Disease"/>
            <person name="Wu L."/>
            <person name="Ma J."/>
        </authorList>
    </citation>
    <scope>NUCLEOTIDE SEQUENCE [LARGE SCALE GENOMIC DNA]</scope>
    <source>
        <strain evidence="3">CGMCC 1.13718</strain>
    </source>
</reference>
<accession>A0ABW1YR79</accession>
<keyword evidence="3" id="KW-1185">Reference proteome</keyword>
<dbReference type="EMBL" id="JBHSVR010000001">
    <property type="protein sequence ID" value="MFC6634868.1"/>
    <property type="molecule type" value="Genomic_DNA"/>
</dbReference>